<protein>
    <submittedName>
        <fullName evidence="1">CLUMA_CG015569, isoform A</fullName>
    </submittedName>
</protein>
<proteinExistence type="predicted"/>
<accession>A0A1J1IP26</accession>
<evidence type="ECO:0000313" key="2">
    <source>
        <dbReference type="Proteomes" id="UP000183832"/>
    </source>
</evidence>
<dbReference type="EMBL" id="CVRI01000057">
    <property type="protein sequence ID" value="CRL01987.1"/>
    <property type="molecule type" value="Genomic_DNA"/>
</dbReference>
<dbReference type="AlphaFoldDB" id="A0A1J1IP26"/>
<reference evidence="1 2" key="1">
    <citation type="submission" date="2015-04" db="EMBL/GenBank/DDBJ databases">
        <authorList>
            <person name="Syromyatnikov M.Y."/>
            <person name="Popov V.N."/>
        </authorList>
    </citation>
    <scope>NUCLEOTIDE SEQUENCE [LARGE SCALE GENOMIC DNA]</scope>
</reference>
<evidence type="ECO:0000313" key="1">
    <source>
        <dbReference type="EMBL" id="CRL01987.1"/>
    </source>
</evidence>
<gene>
    <name evidence="1" type="ORF">CLUMA_CG015569</name>
</gene>
<keyword evidence="2" id="KW-1185">Reference proteome</keyword>
<organism evidence="1 2">
    <name type="scientific">Clunio marinus</name>
    <dbReference type="NCBI Taxonomy" id="568069"/>
    <lineage>
        <taxon>Eukaryota</taxon>
        <taxon>Metazoa</taxon>
        <taxon>Ecdysozoa</taxon>
        <taxon>Arthropoda</taxon>
        <taxon>Hexapoda</taxon>
        <taxon>Insecta</taxon>
        <taxon>Pterygota</taxon>
        <taxon>Neoptera</taxon>
        <taxon>Endopterygota</taxon>
        <taxon>Diptera</taxon>
        <taxon>Nematocera</taxon>
        <taxon>Chironomoidea</taxon>
        <taxon>Chironomidae</taxon>
        <taxon>Clunio</taxon>
    </lineage>
</organism>
<dbReference type="Proteomes" id="UP000183832">
    <property type="component" value="Unassembled WGS sequence"/>
</dbReference>
<sequence>MFMKNEIRKIIRNEHIKENSKKTCRFRDLWFCFSNGLTKFSKQKENIILRIVTLTHNEISVP</sequence>
<name>A0A1J1IP26_9DIPT</name>